<dbReference type="Proteomes" id="UP000317901">
    <property type="component" value="Unassembled WGS sequence"/>
</dbReference>
<name>A0A5C5Q4L4_9PSED</name>
<protein>
    <submittedName>
        <fullName evidence="1">Uncharacterized protein</fullName>
    </submittedName>
</protein>
<proteinExistence type="predicted"/>
<gene>
    <name evidence="1" type="ORF">FJD37_00195</name>
</gene>
<evidence type="ECO:0000313" key="2">
    <source>
        <dbReference type="Proteomes" id="UP000317901"/>
    </source>
</evidence>
<organism evidence="1 2">
    <name type="scientific">Pseudomonas saxonica</name>
    <dbReference type="NCBI Taxonomy" id="2600598"/>
    <lineage>
        <taxon>Bacteria</taxon>
        <taxon>Pseudomonadati</taxon>
        <taxon>Pseudomonadota</taxon>
        <taxon>Gammaproteobacteria</taxon>
        <taxon>Pseudomonadales</taxon>
        <taxon>Pseudomonadaceae</taxon>
        <taxon>Pseudomonas</taxon>
    </lineage>
</organism>
<sequence>MNVQSNPEKSAATRLAAQQFARLHLKQSFTDTAHWRELAAAAGIRLPLWYLPATSRGVRRYSEGMGLSLEQIADATGCKSFRTFAEMNPNWPLWAVVGLLLELKHSLSA</sequence>
<dbReference type="EMBL" id="VFIP01000001">
    <property type="protein sequence ID" value="TWS00687.1"/>
    <property type="molecule type" value="Genomic_DNA"/>
</dbReference>
<dbReference type="OrthoDB" id="6939695at2"/>
<dbReference type="AlphaFoldDB" id="A0A5C5Q4L4"/>
<dbReference type="RefSeq" id="WP_146424445.1">
    <property type="nucleotide sequence ID" value="NZ_VFIP01000001.1"/>
</dbReference>
<accession>A0A5C5Q4L4</accession>
<reference evidence="1 2" key="1">
    <citation type="submission" date="2019-06" db="EMBL/GenBank/DDBJ databases">
        <title>Pseudomonas bimorpha sp. nov. isolated from bovine raw milk and skim milk concentrate.</title>
        <authorList>
            <person name="Hofmann K."/>
            <person name="Huptas C."/>
            <person name="Doll E."/>
            <person name="Scherer S."/>
            <person name="Wenning M."/>
        </authorList>
    </citation>
    <scope>NUCLEOTIDE SEQUENCE [LARGE SCALE GENOMIC DNA]</scope>
    <source>
        <strain evidence="1 2">DSM 108990</strain>
    </source>
</reference>
<comment type="caution">
    <text evidence="1">The sequence shown here is derived from an EMBL/GenBank/DDBJ whole genome shotgun (WGS) entry which is preliminary data.</text>
</comment>
<evidence type="ECO:0000313" key="1">
    <source>
        <dbReference type="EMBL" id="TWS00687.1"/>
    </source>
</evidence>